<feature type="region of interest" description="Disordered" evidence="1">
    <location>
        <begin position="215"/>
        <end position="250"/>
    </location>
</feature>
<evidence type="ECO:0000313" key="2">
    <source>
        <dbReference type="EMBL" id="KAF9957322.1"/>
    </source>
</evidence>
<evidence type="ECO:0000256" key="1">
    <source>
        <dbReference type="SAM" id="MobiDB-lite"/>
    </source>
</evidence>
<sequence>MNWANAMIRNFRGSDNTPTSQASGHPIQTNRNGGAGSGASSSISDGTAITTATGGGGGSMNSQFNSLMGAPDDIVAIALPGRPRLSLEQALDELARAMSRPTCRPAPLPIRGVQFHKAIPQLNTRLPSKSAEPPRPTQPAFIPYLHRSQLTSLTLTGLFRLETFLEMILPLVPELTYLDICLRCYEWRDEIRLDKVLRTCPKLQYLSVDRNMIGRVDFDDPDEKGDSDDDDDDGHHDSKGDMDYDATGDHPAKDKMYVGTSWHVKYAETWSGETNSMNGTNGTQAPGETNSGNGTHGTQVPGEAPNQQQQPPLRQKRFQPRQRPLALRVLKLKKVRMMEQEFVRLLKLCPLLEEMDVFSTIYWGWNKNFLQTIARSCPMIQHLHLTTNYVTGGSDNSNPPGSMQAGFIIIHETPQEQPQPTWIQAGVTGPAATTITTAAAAAAASSTVDASSDILVAAGLVAPGQTPSSLPAPCDPVIELIKLFPQLLSYDARYVRFQDRTLVTLQQTCRQLERLDLTSCREVSSKAVDWFLRHTPTLKHFSASRTFLRIEDLVESAEKHDAAAAAVSAARKKRMYQEGSGEDHCYDQYVVAEESTSLPKRWWVCDGLETFIIGVRSPGQGRGIDLQAEQAADFQVHYRECHSGSSSAAAGGSSQGKGTGFSKLYDHTQYCTFVLFQQLGRLRQLKHLELHGGRFDLGVQPLPFSIYSLGSSESPIVRQSPSSDMHLRNWQQQQRLQRQDKDQQDLGANQKSGSKARRSFNKVKSFLSLGKGKAKAVEDSSVQDSKGKGKAKVKGERHSGGGSSDLGQTGGGFGSNLSDGMGGVIYA</sequence>
<dbReference type="SUPFAM" id="SSF52047">
    <property type="entry name" value="RNI-like"/>
    <property type="match status" value="1"/>
</dbReference>
<feature type="region of interest" description="Disordered" evidence="1">
    <location>
        <begin position="273"/>
        <end position="321"/>
    </location>
</feature>
<reference evidence="2" key="1">
    <citation type="journal article" date="2020" name="Fungal Divers.">
        <title>Resolving the Mortierellaceae phylogeny through synthesis of multi-gene phylogenetics and phylogenomics.</title>
        <authorList>
            <person name="Vandepol N."/>
            <person name="Liber J."/>
            <person name="Desiro A."/>
            <person name="Na H."/>
            <person name="Kennedy M."/>
            <person name="Barry K."/>
            <person name="Grigoriev I.V."/>
            <person name="Miller A.N."/>
            <person name="O'Donnell K."/>
            <person name="Stajich J.E."/>
            <person name="Bonito G."/>
        </authorList>
    </citation>
    <scope>NUCLEOTIDE SEQUENCE</scope>
    <source>
        <strain evidence="2">MES-2147</strain>
    </source>
</reference>
<feature type="compositionally biased region" description="Low complexity" evidence="1">
    <location>
        <begin position="38"/>
        <end position="52"/>
    </location>
</feature>
<feature type="compositionally biased region" description="Polar residues" evidence="1">
    <location>
        <begin position="273"/>
        <end position="298"/>
    </location>
</feature>
<keyword evidence="3" id="KW-1185">Reference proteome</keyword>
<feature type="compositionally biased region" description="Basic and acidic residues" evidence="1">
    <location>
        <begin position="233"/>
        <end position="250"/>
    </location>
</feature>
<feature type="region of interest" description="Disordered" evidence="1">
    <location>
        <begin position="713"/>
        <end position="757"/>
    </location>
</feature>
<organism evidence="2 3">
    <name type="scientific">Modicella reniformis</name>
    <dbReference type="NCBI Taxonomy" id="1440133"/>
    <lineage>
        <taxon>Eukaryota</taxon>
        <taxon>Fungi</taxon>
        <taxon>Fungi incertae sedis</taxon>
        <taxon>Mucoromycota</taxon>
        <taxon>Mortierellomycotina</taxon>
        <taxon>Mortierellomycetes</taxon>
        <taxon>Mortierellales</taxon>
        <taxon>Mortierellaceae</taxon>
        <taxon>Modicella</taxon>
    </lineage>
</organism>
<gene>
    <name evidence="2" type="ORF">BGZ65_002130</name>
</gene>
<evidence type="ECO:0000313" key="3">
    <source>
        <dbReference type="Proteomes" id="UP000749646"/>
    </source>
</evidence>
<dbReference type="EMBL" id="JAAAHW010006627">
    <property type="protein sequence ID" value="KAF9957322.1"/>
    <property type="molecule type" value="Genomic_DNA"/>
</dbReference>
<protein>
    <recommendedName>
        <fullName evidence="4">F-box domain-containing protein</fullName>
    </recommendedName>
</protein>
<proteinExistence type="predicted"/>
<dbReference type="Proteomes" id="UP000749646">
    <property type="component" value="Unassembled WGS sequence"/>
</dbReference>
<dbReference type="AlphaFoldDB" id="A0A9P6J109"/>
<name>A0A9P6J109_9FUNG</name>
<feature type="compositionally biased region" description="Polar residues" evidence="1">
    <location>
        <begin position="713"/>
        <end position="723"/>
    </location>
</feature>
<comment type="caution">
    <text evidence="2">The sequence shown here is derived from an EMBL/GenBank/DDBJ whole genome shotgun (WGS) entry which is preliminary data.</text>
</comment>
<feature type="region of interest" description="Disordered" evidence="1">
    <location>
        <begin position="9"/>
        <end position="55"/>
    </location>
</feature>
<evidence type="ECO:0008006" key="4">
    <source>
        <dbReference type="Google" id="ProtNLM"/>
    </source>
</evidence>
<dbReference type="OrthoDB" id="2416175at2759"/>
<dbReference type="InterPro" id="IPR032675">
    <property type="entry name" value="LRR_dom_sf"/>
</dbReference>
<feature type="region of interest" description="Disordered" evidence="1">
    <location>
        <begin position="777"/>
        <end position="827"/>
    </location>
</feature>
<feature type="non-terminal residue" evidence="2">
    <location>
        <position position="827"/>
    </location>
</feature>
<feature type="compositionally biased region" description="Gly residues" evidence="1">
    <location>
        <begin position="800"/>
        <end position="827"/>
    </location>
</feature>
<feature type="compositionally biased region" description="Acidic residues" evidence="1">
    <location>
        <begin position="219"/>
        <end position="232"/>
    </location>
</feature>
<feature type="compositionally biased region" description="Polar residues" evidence="1">
    <location>
        <begin position="13"/>
        <end position="32"/>
    </location>
</feature>
<accession>A0A9P6J109</accession>
<dbReference type="Gene3D" id="3.80.10.10">
    <property type="entry name" value="Ribonuclease Inhibitor"/>
    <property type="match status" value="1"/>
</dbReference>